<gene>
    <name evidence="2 4" type="ORF">P152DRAFT_406313</name>
</gene>
<protein>
    <submittedName>
        <fullName evidence="2 4">Uncharacterized protein</fullName>
    </submittedName>
</protein>
<proteinExistence type="predicted"/>
<evidence type="ECO:0000313" key="2">
    <source>
        <dbReference type="EMBL" id="KAF1808007.1"/>
    </source>
</evidence>
<dbReference type="EMBL" id="ML975193">
    <property type="protein sequence ID" value="KAF1808007.1"/>
    <property type="molecule type" value="Genomic_DNA"/>
</dbReference>
<organism evidence="2">
    <name type="scientific">Eremomyces bilateralis CBS 781.70</name>
    <dbReference type="NCBI Taxonomy" id="1392243"/>
    <lineage>
        <taxon>Eukaryota</taxon>
        <taxon>Fungi</taxon>
        <taxon>Dikarya</taxon>
        <taxon>Ascomycota</taxon>
        <taxon>Pezizomycotina</taxon>
        <taxon>Dothideomycetes</taxon>
        <taxon>Dothideomycetes incertae sedis</taxon>
        <taxon>Eremomycetales</taxon>
        <taxon>Eremomycetaceae</taxon>
        <taxon>Eremomyces</taxon>
    </lineage>
</organism>
<dbReference type="Proteomes" id="UP000504638">
    <property type="component" value="Unplaced"/>
</dbReference>
<feature type="compositionally biased region" description="Basic and acidic residues" evidence="1">
    <location>
        <begin position="65"/>
        <end position="77"/>
    </location>
</feature>
<dbReference type="AlphaFoldDB" id="A0A6G1FQD6"/>
<dbReference type="RefSeq" id="XP_033529638.1">
    <property type="nucleotide sequence ID" value="XM_033676867.1"/>
</dbReference>
<accession>A0A6G1FQD6</accession>
<name>A0A6G1FQD6_9PEZI</name>
<reference evidence="4" key="3">
    <citation type="submission" date="2025-04" db="UniProtKB">
        <authorList>
            <consortium name="RefSeq"/>
        </authorList>
    </citation>
    <scope>IDENTIFICATION</scope>
    <source>
        <strain evidence="4">CBS 781.70</strain>
    </source>
</reference>
<evidence type="ECO:0000256" key="1">
    <source>
        <dbReference type="SAM" id="MobiDB-lite"/>
    </source>
</evidence>
<reference evidence="2 4" key="1">
    <citation type="submission" date="2020-01" db="EMBL/GenBank/DDBJ databases">
        <authorList>
            <consortium name="DOE Joint Genome Institute"/>
            <person name="Haridas S."/>
            <person name="Albert R."/>
            <person name="Binder M."/>
            <person name="Bloem J."/>
            <person name="Labutti K."/>
            <person name="Salamov A."/>
            <person name="Andreopoulos B."/>
            <person name="Baker S.E."/>
            <person name="Barry K."/>
            <person name="Bills G."/>
            <person name="Bluhm B.H."/>
            <person name="Cannon C."/>
            <person name="Castanera R."/>
            <person name="Culley D.E."/>
            <person name="Daum C."/>
            <person name="Ezra D."/>
            <person name="Gonzalez J.B."/>
            <person name="Henrissat B."/>
            <person name="Kuo A."/>
            <person name="Liang C."/>
            <person name="Lipzen A."/>
            <person name="Lutzoni F."/>
            <person name="Magnuson J."/>
            <person name="Mondo S."/>
            <person name="Nolan M."/>
            <person name="Ohm R."/>
            <person name="Pangilinan J."/>
            <person name="Park H.-J."/>
            <person name="Ramirez L."/>
            <person name="Alfaro M."/>
            <person name="Sun H."/>
            <person name="Tritt A."/>
            <person name="Yoshinaga Y."/>
            <person name="Zwiers L.-H."/>
            <person name="Turgeon B.G."/>
            <person name="Goodwin S.B."/>
            <person name="Spatafora J.W."/>
            <person name="Crous P.W."/>
            <person name="Grigoriev I.V."/>
        </authorList>
    </citation>
    <scope>NUCLEOTIDE SEQUENCE</scope>
    <source>
        <strain evidence="2 4">CBS 781.70</strain>
    </source>
</reference>
<reference evidence="4" key="2">
    <citation type="submission" date="2020-04" db="EMBL/GenBank/DDBJ databases">
        <authorList>
            <consortium name="NCBI Genome Project"/>
        </authorList>
    </citation>
    <scope>NUCLEOTIDE SEQUENCE</scope>
    <source>
        <strain evidence="4">CBS 781.70</strain>
    </source>
</reference>
<dbReference type="GeneID" id="54417437"/>
<evidence type="ECO:0000313" key="4">
    <source>
        <dbReference type="RefSeq" id="XP_033529638.1"/>
    </source>
</evidence>
<keyword evidence="3" id="KW-1185">Reference proteome</keyword>
<sequence>MIGKHTRITHHTDIDLLIIKLMPSAEHEIAHLSLAEDLILELNRMGLRKRTFIPIGGTKFNRPNSSKEGDSAYKPASRDWKDDWPTIVIESGLSEGLDRLRIDAQWWLSNSRGDVRIVIIISIMPPQKRLYIEKWCLSPAPAHPVTRAHPNPNPPVPTNMQTITITQNQAASPNPTGQSAPTAQPTITIQQGASSYAVNGSPLILEFQDLILRPPVLPEDDVVFTAADLSDWAHSFWASLKQRDS</sequence>
<evidence type="ECO:0000313" key="3">
    <source>
        <dbReference type="Proteomes" id="UP000504638"/>
    </source>
</evidence>
<dbReference type="OrthoDB" id="76567at2759"/>
<feature type="region of interest" description="Disordered" evidence="1">
    <location>
        <begin position="58"/>
        <end position="77"/>
    </location>
</feature>